<dbReference type="Pfam" id="PF00903">
    <property type="entry name" value="Glyoxalase"/>
    <property type="match status" value="1"/>
</dbReference>
<dbReference type="InterPro" id="IPR018146">
    <property type="entry name" value="Glyoxalase_1_CS"/>
</dbReference>
<evidence type="ECO:0000256" key="1">
    <source>
        <dbReference type="ARBA" id="ARBA00022723"/>
    </source>
</evidence>
<dbReference type="RefSeq" id="WP_179941925.1">
    <property type="nucleotide sequence ID" value="NZ_JACBYF010000033.1"/>
</dbReference>
<protein>
    <recommendedName>
        <fullName evidence="3">Aldoketomutase</fullName>
    </recommendedName>
    <alternativeName>
        <fullName evidence="2">Ketone-aldehyde mutase</fullName>
    </alternativeName>
    <alternativeName>
        <fullName evidence="4">Methylglyoxalase</fullName>
    </alternativeName>
    <alternativeName>
        <fullName evidence="5">S-D-lactoylglutathione methylglyoxal lyase</fullName>
    </alternativeName>
</protein>
<keyword evidence="1" id="KW-0479">Metal-binding</keyword>
<evidence type="ECO:0000313" key="7">
    <source>
        <dbReference type="EMBL" id="NYS48144.1"/>
    </source>
</evidence>
<evidence type="ECO:0000256" key="5">
    <source>
        <dbReference type="ARBA" id="ARBA00033298"/>
    </source>
</evidence>
<dbReference type="PANTHER" id="PTHR46036">
    <property type="entry name" value="LACTOYLGLUTATHIONE LYASE"/>
    <property type="match status" value="1"/>
</dbReference>
<reference evidence="7 8" key="1">
    <citation type="submission" date="2020-07" db="EMBL/GenBank/DDBJ databases">
        <title>MOT database genomes.</title>
        <authorList>
            <person name="Joseph S."/>
            <person name="Aduse-Opoku J."/>
            <person name="Hashim A."/>
            <person name="Wade W."/>
            <person name="Curtis M."/>
        </authorList>
    </citation>
    <scope>NUCLEOTIDE SEQUENCE [LARGE SCALE GENOMIC DNA]</scope>
    <source>
        <strain evidence="7 8">CIP 106318</strain>
    </source>
</reference>
<dbReference type="InterPro" id="IPR029068">
    <property type="entry name" value="Glyas_Bleomycin-R_OHBP_Dase"/>
</dbReference>
<dbReference type="PROSITE" id="PS00935">
    <property type="entry name" value="GLYOXALASE_I_2"/>
    <property type="match status" value="1"/>
</dbReference>
<dbReference type="PROSITE" id="PS51819">
    <property type="entry name" value="VOC"/>
    <property type="match status" value="1"/>
</dbReference>
<dbReference type="InterPro" id="IPR037523">
    <property type="entry name" value="VOC_core"/>
</dbReference>
<evidence type="ECO:0000256" key="4">
    <source>
        <dbReference type="ARBA" id="ARBA00032460"/>
    </source>
</evidence>
<sequence length="127" mass="14930">MKQYMAHTCYRVEDLKKSVEFYTKAFDFKVSRERDFPEHKFTLVYLTLPGDSYELELTYNYDNGPYELGTGYGHIAISVDDLESMHAKHKELGYDITELKGLPGTKPSYYFIKDPDGYKIEVIRIKY</sequence>
<dbReference type="Gene3D" id="3.10.180.10">
    <property type="entry name" value="2,3-Dihydroxybiphenyl 1,2-Dioxygenase, domain 1"/>
    <property type="match status" value="1"/>
</dbReference>
<keyword evidence="8" id="KW-1185">Reference proteome</keyword>
<organism evidence="7 8">
    <name type="scientific">Gemelliphila palaticanis</name>
    <dbReference type="NCBI Taxonomy" id="81950"/>
    <lineage>
        <taxon>Bacteria</taxon>
        <taxon>Bacillati</taxon>
        <taxon>Bacillota</taxon>
        <taxon>Bacilli</taxon>
        <taxon>Bacillales</taxon>
        <taxon>Gemellaceae</taxon>
        <taxon>Gemelliphila</taxon>
    </lineage>
</organism>
<name>A0ABX2T3W9_9BACL</name>
<gene>
    <name evidence="7" type="ORF">HZY85_08160</name>
</gene>
<accession>A0ABX2T3W9</accession>
<evidence type="ECO:0000256" key="2">
    <source>
        <dbReference type="ARBA" id="ARBA00030291"/>
    </source>
</evidence>
<proteinExistence type="predicted"/>
<dbReference type="EMBL" id="JACBYF010000033">
    <property type="protein sequence ID" value="NYS48144.1"/>
    <property type="molecule type" value="Genomic_DNA"/>
</dbReference>
<dbReference type="Proteomes" id="UP000531840">
    <property type="component" value="Unassembled WGS sequence"/>
</dbReference>
<comment type="caution">
    <text evidence="7">The sequence shown here is derived from an EMBL/GenBank/DDBJ whole genome shotgun (WGS) entry which is preliminary data.</text>
</comment>
<evidence type="ECO:0000256" key="3">
    <source>
        <dbReference type="ARBA" id="ARBA00030892"/>
    </source>
</evidence>
<dbReference type="InterPro" id="IPR004360">
    <property type="entry name" value="Glyas_Fos-R_dOase_dom"/>
</dbReference>
<dbReference type="PANTHER" id="PTHR46036:SF5">
    <property type="entry name" value="LACTOYLGLUTATHIONE LYASE"/>
    <property type="match status" value="1"/>
</dbReference>
<evidence type="ECO:0000313" key="8">
    <source>
        <dbReference type="Proteomes" id="UP000531840"/>
    </source>
</evidence>
<dbReference type="SUPFAM" id="SSF54593">
    <property type="entry name" value="Glyoxalase/Bleomycin resistance protein/Dihydroxybiphenyl dioxygenase"/>
    <property type="match status" value="1"/>
</dbReference>
<evidence type="ECO:0000259" key="6">
    <source>
        <dbReference type="PROSITE" id="PS51819"/>
    </source>
</evidence>
<feature type="domain" description="VOC" evidence="6">
    <location>
        <begin position="4"/>
        <end position="125"/>
    </location>
</feature>